<dbReference type="SUPFAM" id="SSF52540">
    <property type="entry name" value="P-loop containing nucleoside triphosphate hydrolases"/>
    <property type="match status" value="1"/>
</dbReference>
<proteinExistence type="predicted"/>
<evidence type="ECO:0000256" key="2">
    <source>
        <dbReference type="ARBA" id="ARBA00022840"/>
    </source>
</evidence>
<protein>
    <submittedName>
        <fullName evidence="5">Putative nonstructural protein 1</fullName>
    </submittedName>
</protein>
<dbReference type="InterPro" id="IPR014015">
    <property type="entry name" value="Helicase_SF3_DNA-vir"/>
</dbReference>
<evidence type="ECO:0000259" key="4">
    <source>
        <dbReference type="PROSITE" id="PS51206"/>
    </source>
</evidence>
<accession>A0A1L8E782</accession>
<dbReference type="EMBL" id="GFDG01004364">
    <property type="protein sequence ID" value="JAV14435.1"/>
    <property type="molecule type" value="Transcribed_RNA"/>
</dbReference>
<dbReference type="Gene3D" id="3.40.50.300">
    <property type="entry name" value="P-loop containing nucleotide triphosphate hydrolases"/>
    <property type="match status" value="1"/>
</dbReference>
<dbReference type="AlphaFoldDB" id="A0A1L8E782"/>
<dbReference type="InterPro" id="IPR027417">
    <property type="entry name" value="P-loop_NTPase"/>
</dbReference>
<reference evidence="5" key="1">
    <citation type="submission" date="2017-01" db="EMBL/GenBank/DDBJ databases">
        <title>An insight into the sialome and mialome of the horn fly, Haematobia irritans.</title>
        <authorList>
            <person name="Breijo M."/>
            <person name="Boiani M."/>
            <person name="Ures X."/>
            <person name="Rocha S."/>
            <person name="Sequeira M."/>
            <person name="Ribeiro J.M."/>
        </authorList>
    </citation>
    <scope>NUCLEOTIDE SEQUENCE</scope>
</reference>
<keyword evidence="2" id="KW-0067">ATP-binding</keyword>
<evidence type="ECO:0000256" key="1">
    <source>
        <dbReference type="ARBA" id="ARBA00022741"/>
    </source>
</evidence>
<feature type="region of interest" description="Disordered" evidence="3">
    <location>
        <begin position="256"/>
        <end position="288"/>
    </location>
</feature>
<organism evidence="5">
    <name type="scientific">Haematobia irritans</name>
    <name type="common">Horn fly</name>
    <name type="synonym">Conops irritans</name>
    <dbReference type="NCBI Taxonomy" id="7368"/>
    <lineage>
        <taxon>Eukaryota</taxon>
        <taxon>Metazoa</taxon>
        <taxon>Ecdysozoa</taxon>
        <taxon>Arthropoda</taxon>
        <taxon>Hexapoda</taxon>
        <taxon>Insecta</taxon>
        <taxon>Pterygota</taxon>
        <taxon>Neoptera</taxon>
        <taxon>Endopterygota</taxon>
        <taxon>Diptera</taxon>
        <taxon>Brachycera</taxon>
        <taxon>Muscomorpha</taxon>
        <taxon>Muscoidea</taxon>
        <taxon>Muscidae</taxon>
        <taxon>Haematobia</taxon>
    </lineage>
</organism>
<sequence length="633" mass="74441">MYRLLYGSNTNKSEEQSENDGVNEFAKEVDETVSEAGDIAKDYSTKIQSNSGLGRAEESGTAESSGRVDRCEKYNPWSGRSIDYQRSRDTIVRRIVELIGTTNRSSKFISSVVKKGDRIEFERIFNLFNGRCSNALFKWFVVHGDHIHIVHDCTYSNGSCRCFNKYPFDRRTRRIISSQSLSKEDYQLLVDYHFEAGRKAKGVSVGNIDYTRLFCGLENVRHEQDSTGRDRIERDVEVCDYTDEVLWEQLARRSNSRSGSESDYNDNKDNQEAPRRRKYRRTAQKENKEKQQVKLEKFIMAIGKVPLGDFVVTKDFLDSEWKFHNDMSVTFKNALRYAKYTFYNMQLRDYRDFYENLTILPYWDTSSRDQFHEKYLSLEMSKKFLYKLLIWQTNERDIMTDVDNGIVDVEKDWKTNFYAYVRNLIQFLDKKRGKLNTDLYVSPSCAGKTLFMDLIRDYLINCGQMLNWNRNSNFPLQMCGNTRCIFWNEPNYEQSVEKNLLKLLGGDSLNAQVKNQMDVNIEKTPVFVTSNNYPFPKSAEFNYRIQYYHWKAAPFLKKVNGKKLHPLSFQYLITDCENYYQEDITQYHEKYTVKEYNLLKQLNIYDLAAIADSTDNETDNENDTDNEMSNSSN</sequence>
<dbReference type="GO" id="GO:0019079">
    <property type="term" value="P:viral genome replication"/>
    <property type="evidence" value="ECO:0007669"/>
    <property type="project" value="InterPro"/>
</dbReference>
<evidence type="ECO:0000313" key="5">
    <source>
        <dbReference type="EMBL" id="JAV14435.1"/>
    </source>
</evidence>
<feature type="compositionally biased region" description="Basic and acidic residues" evidence="3">
    <location>
        <begin position="265"/>
        <end position="274"/>
    </location>
</feature>
<dbReference type="GO" id="GO:0005524">
    <property type="term" value="F:ATP binding"/>
    <property type="evidence" value="ECO:0007669"/>
    <property type="project" value="UniProtKB-KW"/>
</dbReference>
<dbReference type="PROSITE" id="PS51206">
    <property type="entry name" value="SF3_HELICASE_1"/>
    <property type="match status" value="1"/>
</dbReference>
<dbReference type="Pfam" id="PF01057">
    <property type="entry name" value="Parvo_NS1"/>
    <property type="match status" value="1"/>
</dbReference>
<feature type="region of interest" description="Disordered" evidence="3">
    <location>
        <begin position="1"/>
        <end position="23"/>
    </location>
</feature>
<name>A0A1L8E782_HAEIR</name>
<evidence type="ECO:0000256" key="3">
    <source>
        <dbReference type="SAM" id="MobiDB-lite"/>
    </source>
</evidence>
<dbReference type="InterPro" id="IPR001257">
    <property type="entry name" value="Parvovirus_NS1_helicase"/>
</dbReference>
<feature type="domain" description="SF3 helicase" evidence="4">
    <location>
        <begin position="412"/>
        <end position="568"/>
    </location>
</feature>
<keyword evidence="1" id="KW-0547">Nucleotide-binding</keyword>